<gene>
    <name evidence="2" type="ORF">BU24DRAFT_464464</name>
</gene>
<evidence type="ECO:0000313" key="3">
    <source>
        <dbReference type="Proteomes" id="UP000799778"/>
    </source>
</evidence>
<dbReference type="GeneID" id="54289604"/>
<dbReference type="Proteomes" id="UP000799778">
    <property type="component" value="Unassembled WGS sequence"/>
</dbReference>
<feature type="chain" id="PRO_5025413616" evidence="1">
    <location>
        <begin position="25"/>
        <end position="164"/>
    </location>
</feature>
<organism evidence="2 3">
    <name type="scientific">Aaosphaeria arxii CBS 175.79</name>
    <dbReference type="NCBI Taxonomy" id="1450172"/>
    <lineage>
        <taxon>Eukaryota</taxon>
        <taxon>Fungi</taxon>
        <taxon>Dikarya</taxon>
        <taxon>Ascomycota</taxon>
        <taxon>Pezizomycotina</taxon>
        <taxon>Dothideomycetes</taxon>
        <taxon>Pleosporomycetidae</taxon>
        <taxon>Pleosporales</taxon>
        <taxon>Pleosporales incertae sedis</taxon>
        <taxon>Aaosphaeria</taxon>
    </lineage>
</organism>
<feature type="signal peptide" evidence="1">
    <location>
        <begin position="1"/>
        <end position="24"/>
    </location>
</feature>
<keyword evidence="1" id="KW-0732">Signal</keyword>
<evidence type="ECO:0000256" key="1">
    <source>
        <dbReference type="SAM" id="SignalP"/>
    </source>
</evidence>
<reference evidence="2" key="1">
    <citation type="journal article" date="2020" name="Stud. Mycol.">
        <title>101 Dothideomycetes genomes: a test case for predicting lifestyles and emergence of pathogens.</title>
        <authorList>
            <person name="Haridas S."/>
            <person name="Albert R."/>
            <person name="Binder M."/>
            <person name="Bloem J."/>
            <person name="Labutti K."/>
            <person name="Salamov A."/>
            <person name="Andreopoulos B."/>
            <person name="Baker S."/>
            <person name="Barry K."/>
            <person name="Bills G."/>
            <person name="Bluhm B."/>
            <person name="Cannon C."/>
            <person name="Castanera R."/>
            <person name="Culley D."/>
            <person name="Daum C."/>
            <person name="Ezra D."/>
            <person name="Gonzalez J."/>
            <person name="Henrissat B."/>
            <person name="Kuo A."/>
            <person name="Liang C."/>
            <person name="Lipzen A."/>
            <person name="Lutzoni F."/>
            <person name="Magnuson J."/>
            <person name="Mondo S."/>
            <person name="Nolan M."/>
            <person name="Ohm R."/>
            <person name="Pangilinan J."/>
            <person name="Park H.-J."/>
            <person name="Ramirez L."/>
            <person name="Alfaro M."/>
            <person name="Sun H."/>
            <person name="Tritt A."/>
            <person name="Yoshinaga Y."/>
            <person name="Zwiers L.-H."/>
            <person name="Turgeon B."/>
            <person name="Goodwin S."/>
            <person name="Spatafora J."/>
            <person name="Crous P."/>
            <person name="Grigoriev I."/>
        </authorList>
    </citation>
    <scope>NUCLEOTIDE SEQUENCE</scope>
    <source>
        <strain evidence="2">CBS 175.79</strain>
    </source>
</reference>
<sequence>MHIFFALPHPLLTLLFLTLPSSHAAASPQPALVSEEYVHLIPRNTLFFRQLANLNSFGGNLGSVAPLPITNSGDAERPFAVDGDTFPDFKTAAQRSCDKQANECSQAANEGDNKQFAVSDCDKQKEECRNTLENATVQDFTQGVASENIGKDPEFEDFDLICEV</sequence>
<dbReference type="EMBL" id="ML978071">
    <property type="protein sequence ID" value="KAF2013710.1"/>
    <property type="molecule type" value="Genomic_DNA"/>
</dbReference>
<accession>A0A6A5XLU8</accession>
<protein>
    <submittedName>
        <fullName evidence="2">Uncharacterized protein</fullName>
    </submittedName>
</protein>
<proteinExistence type="predicted"/>
<name>A0A6A5XLU8_9PLEO</name>
<evidence type="ECO:0000313" key="2">
    <source>
        <dbReference type="EMBL" id="KAF2013710.1"/>
    </source>
</evidence>
<dbReference type="AlphaFoldDB" id="A0A6A5XLU8"/>
<dbReference type="RefSeq" id="XP_033382049.1">
    <property type="nucleotide sequence ID" value="XM_033532207.1"/>
</dbReference>
<keyword evidence="3" id="KW-1185">Reference proteome</keyword>
<dbReference type="OrthoDB" id="2507450at2759"/>